<gene>
    <name evidence="1" type="ORF">ACFL6M_04420</name>
</gene>
<evidence type="ECO:0000313" key="2">
    <source>
        <dbReference type="Proteomes" id="UP001593833"/>
    </source>
</evidence>
<proteinExistence type="predicted"/>
<sequence length="45" mass="4978">MQAAKSSRGTGETSAGRWSQAVLFYGMKKGSLGEIRNVLLVLWYE</sequence>
<evidence type="ECO:0000313" key="1">
    <source>
        <dbReference type="EMBL" id="MFC1572825.1"/>
    </source>
</evidence>
<reference evidence="1 2" key="1">
    <citation type="submission" date="2024-09" db="EMBL/GenBank/DDBJ databases">
        <authorList>
            <person name="D'Angelo T."/>
        </authorList>
    </citation>
    <scope>NUCLEOTIDE SEQUENCE [LARGE SCALE GENOMIC DNA]</scope>
    <source>
        <strain evidence="1">SAG AM-320-E07</strain>
    </source>
</reference>
<name>A0ABV6YKG4_UNCEI</name>
<protein>
    <submittedName>
        <fullName evidence="1">Uncharacterized protein</fullName>
    </submittedName>
</protein>
<comment type="caution">
    <text evidence="1">The sequence shown here is derived from an EMBL/GenBank/DDBJ whole genome shotgun (WGS) entry which is preliminary data.</text>
</comment>
<dbReference type="EMBL" id="JBHPKH010000042">
    <property type="protein sequence ID" value="MFC1572825.1"/>
    <property type="molecule type" value="Genomic_DNA"/>
</dbReference>
<accession>A0ABV6YKG4</accession>
<organism evidence="1 2">
    <name type="scientific">Eiseniibacteriota bacterium</name>
    <dbReference type="NCBI Taxonomy" id="2212470"/>
    <lineage>
        <taxon>Bacteria</taxon>
        <taxon>Candidatus Eiseniibacteriota</taxon>
    </lineage>
</organism>
<keyword evidence="2" id="KW-1185">Reference proteome</keyword>
<dbReference type="Proteomes" id="UP001593833">
    <property type="component" value="Unassembled WGS sequence"/>
</dbReference>